<keyword evidence="1" id="KW-0812">Transmembrane</keyword>
<comment type="caution">
    <text evidence="2">The sequence shown here is derived from an EMBL/GenBank/DDBJ whole genome shotgun (WGS) entry which is preliminary data.</text>
</comment>
<name>A0ABY3FTB1_9BACI</name>
<proteinExistence type="predicted"/>
<evidence type="ECO:0000313" key="3">
    <source>
        <dbReference type="Proteomes" id="UP000429980"/>
    </source>
</evidence>
<organism evidence="2 3">
    <name type="scientific">Bacillus paralicheniformis</name>
    <dbReference type="NCBI Taxonomy" id="1648923"/>
    <lineage>
        <taxon>Bacteria</taxon>
        <taxon>Bacillati</taxon>
        <taxon>Bacillota</taxon>
        <taxon>Bacilli</taxon>
        <taxon>Bacillales</taxon>
        <taxon>Bacillaceae</taxon>
        <taxon>Bacillus</taxon>
    </lineage>
</organism>
<sequence>MSEAFCSQAATACFPRHLLLVNIAVFLGSVFFPHEVMFFRTIDEALRKYSAIKNSSGTFPC</sequence>
<dbReference type="Proteomes" id="UP000429980">
    <property type="component" value="Unassembled WGS sequence"/>
</dbReference>
<gene>
    <name evidence="2" type="ORF">CHCC15381_1689</name>
</gene>
<accession>A0ABY3FTB1</accession>
<dbReference type="EMBL" id="NILF01000059">
    <property type="protein sequence ID" value="TWL35610.1"/>
    <property type="molecule type" value="Genomic_DNA"/>
</dbReference>
<protein>
    <submittedName>
        <fullName evidence="2">Uncharacterized protein</fullName>
    </submittedName>
</protein>
<keyword evidence="1" id="KW-1133">Transmembrane helix</keyword>
<reference evidence="2 3" key="1">
    <citation type="submission" date="2019-06" db="EMBL/GenBank/DDBJ databases">
        <title>Genome sequence analysis of &gt;100 Bacillus licheniformis strains suggests intrinsic resistance to this species.</title>
        <authorList>
            <person name="Wels M."/>
            <person name="Siezen R.J."/>
            <person name="Johansen E."/>
            <person name="Stuer-Lauridsen B."/>
            <person name="Bjerre K."/>
            <person name="Nielsen B.K.K."/>
        </authorList>
    </citation>
    <scope>NUCLEOTIDE SEQUENCE [LARGE SCALE GENOMIC DNA]</scope>
    <source>
        <strain evidence="2 3">BAC-15381</strain>
    </source>
</reference>
<evidence type="ECO:0000256" key="1">
    <source>
        <dbReference type="SAM" id="Phobius"/>
    </source>
</evidence>
<feature type="transmembrane region" description="Helical" evidence="1">
    <location>
        <begin position="19"/>
        <end position="39"/>
    </location>
</feature>
<keyword evidence="1" id="KW-0472">Membrane</keyword>
<keyword evidence="3" id="KW-1185">Reference proteome</keyword>
<evidence type="ECO:0000313" key="2">
    <source>
        <dbReference type="EMBL" id="TWL35610.1"/>
    </source>
</evidence>